<dbReference type="InterPro" id="IPR000905">
    <property type="entry name" value="Gcp-like_dom"/>
</dbReference>
<evidence type="ECO:0000256" key="8">
    <source>
        <dbReference type="HAMAP-Rule" id="MF_01445"/>
    </source>
</evidence>
<comment type="function">
    <text evidence="8">Required for the formation of a threonylcarbamoyl group on adenosine at position 37 (t(6)A37) in tRNAs that read codons beginning with adenine. Is involved in the transfer of the threonylcarbamoyl moiety of threonylcarbamoyl-AMP (TC-AMP) to the N6 group of A37, together with TsaE and TsaB. TsaD likely plays a direct catalytic role in this reaction.</text>
</comment>
<comment type="catalytic activity">
    <reaction evidence="7 8">
        <text>L-threonylcarbamoyladenylate + adenosine(37) in tRNA = N(6)-L-threonylcarbamoyladenosine(37) in tRNA + AMP + H(+)</text>
        <dbReference type="Rhea" id="RHEA:37059"/>
        <dbReference type="Rhea" id="RHEA-COMP:10162"/>
        <dbReference type="Rhea" id="RHEA-COMP:10163"/>
        <dbReference type="ChEBI" id="CHEBI:15378"/>
        <dbReference type="ChEBI" id="CHEBI:73682"/>
        <dbReference type="ChEBI" id="CHEBI:74411"/>
        <dbReference type="ChEBI" id="CHEBI:74418"/>
        <dbReference type="ChEBI" id="CHEBI:456215"/>
        <dbReference type="EC" id="2.3.1.234"/>
    </reaction>
</comment>
<accession>D6Z169</accession>
<dbReference type="InterPro" id="IPR017861">
    <property type="entry name" value="KAE1/TsaD"/>
</dbReference>
<dbReference type="PANTHER" id="PTHR11735:SF6">
    <property type="entry name" value="TRNA N6-ADENOSINE THREONYLCARBAMOYLTRANSFERASE, MITOCHONDRIAL"/>
    <property type="match status" value="1"/>
</dbReference>
<dbReference type="InParanoid" id="D6Z169"/>
<feature type="binding site" evidence="8">
    <location>
        <position position="126"/>
    </location>
    <ligand>
        <name>Fe cation</name>
        <dbReference type="ChEBI" id="CHEBI:24875"/>
    </ligand>
</feature>
<dbReference type="FunCoup" id="D6Z169">
    <property type="interactions" value="449"/>
</dbReference>
<comment type="cofactor">
    <cofactor evidence="8">
        <name>Fe(2+)</name>
        <dbReference type="ChEBI" id="CHEBI:29033"/>
    </cofactor>
    <text evidence="8">Binds 1 Fe(2+) ion per subunit.</text>
</comment>
<dbReference type="KEGG" id="dak:DaAHT2_0618"/>
<dbReference type="GO" id="GO:0008233">
    <property type="term" value="F:peptidase activity"/>
    <property type="evidence" value="ECO:0007669"/>
    <property type="project" value="UniProtKB-KW"/>
</dbReference>
<dbReference type="Proteomes" id="UP000001508">
    <property type="component" value="Chromosome"/>
</dbReference>
<evidence type="ECO:0000313" key="11">
    <source>
        <dbReference type="Proteomes" id="UP000001508"/>
    </source>
</evidence>
<dbReference type="CDD" id="cd24133">
    <property type="entry name" value="ASKHA_NBD_TsaD_bac"/>
    <property type="match status" value="1"/>
</dbReference>
<feature type="binding site" evidence="8">
    <location>
        <position position="130"/>
    </location>
    <ligand>
        <name>Fe cation</name>
        <dbReference type="ChEBI" id="CHEBI:24875"/>
    </ligand>
</feature>
<evidence type="ECO:0000256" key="6">
    <source>
        <dbReference type="ARBA" id="ARBA00023315"/>
    </source>
</evidence>
<dbReference type="eggNOG" id="COG0533">
    <property type="taxonomic scope" value="Bacteria"/>
</dbReference>
<evidence type="ECO:0000256" key="2">
    <source>
        <dbReference type="ARBA" id="ARBA00022679"/>
    </source>
</evidence>
<feature type="binding site" evidence="8">
    <location>
        <begin position="149"/>
        <end position="153"/>
    </location>
    <ligand>
        <name>substrate</name>
    </ligand>
</feature>
<dbReference type="HAMAP" id="MF_01445">
    <property type="entry name" value="TsaD"/>
    <property type="match status" value="1"/>
</dbReference>
<dbReference type="NCBIfam" id="TIGR03723">
    <property type="entry name" value="T6A_TsaD_YgjD"/>
    <property type="match status" value="1"/>
</dbReference>
<keyword evidence="10" id="KW-0645">Protease</keyword>
<keyword evidence="1 8" id="KW-0963">Cytoplasm</keyword>
<dbReference type="EMBL" id="CP001940">
    <property type="protein sequence ID" value="ADH85324.1"/>
    <property type="molecule type" value="Genomic_DNA"/>
</dbReference>
<dbReference type="NCBIfam" id="TIGR00329">
    <property type="entry name" value="gcp_kae1"/>
    <property type="match status" value="1"/>
</dbReference>
<dbReference type="PANTHER" id="PTHR11735">
    <property type="entry name" value="TRNA N6-ADENOSINE THREONYLCARBAMOYLTRANSFERASE"/>
    <property type="match status" value="1"/>
</dbReference>
<dbReference type="AlphaFoldDB" id="D6Z169"/>
<dbReference type="GO" id="GO:0002949">
    <property type="term" value="P:tRNA threonylcarbamoyladenosine modification"/>
    <property type="evidence" value="ECO:0007669"/>
    <property type="project" value="UniProtKB-UniRule"/>
</dbReference>
<feature type="binding site" evidence="8">
    <location>
        <position position="195"/>
    </location>
    <ligand>
        <name>substrate</name>
    </ligand>
</feature>
<keyword evidence="6 8" id="KW-0012">Acyltransferase</keyword>
<name>D6Z169_DESAT</name>
<evidence type="ECO:0000256" key="3">
    <source>
        <dbReference type="ARBA" id="ARBA00022694"/>
    </source>
</evidence>
<dbReference type="RefSeq" id="WP_013162855.1">
    <property type="nucleotide sequence ID" value="NC_014216.1"/>
</dbReference>
<organism evidence="10 11">
    <name type="scientific">Desulfurivibrio alkaliphilus (strain DSM 19089 / UNIQEM U267 / AHT2)</name>
    <dbReference type="NCBI Taxonomy" id="589865"/>
    <lineage>
        <taxon>Bacteria</taxon>
        <taxon>Pseudomonadati</taxon>
        <taxon>Thermodesulfobacteriota</taxon>
        <taxon>Desulfobulbia</taxon>
        <taxon>Desulfobulbales</taxon>
        <taxon>Desulfobulbaceae</taxon>
        <taxon>Desulfurivibrio</taxon>
    </lineage>
</organism>
<keyword evidence="4 8" id="KW-0479">Metal-binding</keyword>
<comment type="subcellular location">
    <subcellularLocation>
        <location evidence="8">Cytoplasm</location>
    </subcellularLocation>
</comment>
<evidence type="ECO:0000256" key="5">
    <source>
        <dbReference type="ARBA" id="ARBA00023004"/>
    </source>
</evidence>
<dbReference type="Gene3D" id="3.30.420.40">
    <property type="match status" value="2"/>
</dbReference>
<evidence type="ECO:0000256" key="7">
    <source>
        <dbReference type="ARBA" id="ARBA00048117"/>
    </source>
</evidence>
<reference evidence="11" key="1">
    <citation type="submission" date="2010-02" db="EMBL/GenBank/DDBJ databases">
        <title>Complete sequence of Desulfurivibrio alkaliphilus AHT2.</title>
        <authorList>
            <consortium name="US DOE Joint Genome Institute"/>
            <person name="Pitluck S."/>
            <person name="Chertkov O."/>
            <person name="Detter J.C."/>
            <person name="Han C."/>
            <person name="Tapia R."/>
            <person name="Larimer F."/>
            <person name="Land M."/>
            <person name="Hauser L."/>
            <person name="Kyrpides N."/>
            <person name="Mikhailova N."/>
            <person name="Sorokin D.Y."/>
            <person name="Muyzer G."/>
            <person name="Woyke T."/>
        </authorList>
    </citation>
    <scope>NUCLEOTIDE SEQUENCE [LARGE SCALE GENOMIC DNA]</scope>
    <source>
        <strain evidence="11">DSM 19089 / UNIQEM U267 / AHT2</strain>
    </source>
</reference>
<comment type="caution">
    <text evidence="8">Lacks conserved residue(s) required for the propagation of feature annotation.</text>
</comment>
<feature type="binding site" evidence="8">
    <location>
        <position position="287"/>
    </location>
    <ligand>
        <name>substrate</name>
    </ligand>
</feature>
<dbReference type="FunFam" id="3.30.420.40:FF:000040">
    <property type="entry name" value="tRNA N6-adenosine threonylcarbamoyltransferase"/>
    <property type="match status" value="1"/>
</dbReference>
<sequence length="351" mass="37013">MLILGLETSCDDTAAAVLRLEYPAESVAEGEEPCPEVSILANLVQSQTEVHNPYGGVVPELASRRHLENIHPVAATALARAGVELERIDLLAVTQGPGLVGSLLVGLNFAKALSLVSGIPCVGVDHIAGHLASAFLSRPRPSFPYLALTVSGGHSSIFVVESPTRFTLQGQTRDDAAGEAFDKVAKLLHLGYPGGPAVSRLAAQGDPQAFAFPRARLGESFDFSFSGLKTAVANQVHRLTSWSEQAKADICASFQEAVVEILVAKTLAAARHFSCRQVVLSGGVAANPRLRQELVAAAAGAGDMEVFLPEPDFCTDNAAMIAMAGFFNRHRAGRLLAMDVYSRFGAAPAYP</sequence>
<gene>
    <name evidence="8" type="primary">tsaD</name>
    <name evidence="10" type="ordered locus">DaAHT2_0618</name>
</gene>
<evidence type="ECO:0000259" key="9">
    <source>
        <dbReference type="Pfam" id="PF00814"/>
    </source>
</evidence>
<dbReference type="SUPFAM" id="SSF53067">
    <property type="entry name" value="Actin-like ATPase domain"/>
    <property type="match status" value="2"/>
</dbReference>
<dbReference type="HOGENOM" id="CLU_023208_0_2_7"/>
<comment type="similarity">
    <text evidence="8">Belongs to the KAE1 / TsaD family.</text>
</comment>
<dbReference type="Pfam" id="PF00814">
    <property type="entry name" value="TsaD"/>
    <property type="match status" value="1"/>
</dbReference>
<keyword evidence="11" id="KW-1185">Reference proteome</keyword>
<dbReference type="STRING" id="589865.DaAHT2_0618"/>
<evidence type="ECO:0000256" key="4">
    <source>
        <dbReference type="ARBA" id="ARBA00022723"/>
    </source>
</evidence>
<dbReference type="InterPro" id="IPR022450">
    <property type="entry name" value="TsaD"/>
</dbReference>
<dbReference type="GO" id="GO:0005737">
    <property type="term" value="C:cytoplasm"/>
    <property type="evidence" value="ECO:0007669"/>
    <property type="project" value="UniProtKB-SubCell"/>
</dbReference>
<dbReference type="InterPro" id="IPR043129">
    <property type="entry name" value="ATPase_NBD"/>
</dbReference>
<evidence type="ECO:0000313" key="10">
    <source>
        <dbReference type="EMBL" id="ADH85324.1"/>
    </source>
</evidence>
<keyword evidence="3 8" id="KW-0819">tRNA processing</keyword>
<feature type="domain" description="Gcp-like" evidence="9">
    <location>
        <begin position="39"/>
        <end position="322"/>
    </location>
</feature>
<keyword evidence="2 8" id="KW-0808">Transferase</keyword>
<dbReference type="EC" id="2.3.1.234" evidence="8"/>
<feature type="binding site" evidence="8">
    <location>
        <position position="182"/>
    </location>
    <ligand>
        <name>substrate</name>
    </ligand>
</feature>
<dbReference type="GO" id="GO:0005506">
    <property type="term" value="F:iron ion binding"/>
    <property type="evidence" value="ECO:0007669"/>
    <property type="project" value="UniProtKB-UniRule"/>
</dbReference>
<proteinExistence type="inferred from homology"/>
<protein>
    <recommendedName>
        <fullName evidence="8">tRNA N6-adenosine threonylcarbamoyltransferase</fullName>
        <ecNumber evidence="8">2.3.1.234</ecNumber>
    </recommendedName>
    <alternativeName>
        <fullName evidence="8">N6-L-threonylcarbamoyladenine synthase</fullName>
        <shortName evidence="8">t(6)A synthase</shortName>
    </alternativeName>
    <alternativeName>
        <fullName evidence="8">t(6)A37 threonylcarbamoyladenosine biosynthesis protein TsaD</fullName>
    </alternativeName>
    <alternativeName>
        <fullName evidence="8">tRNA threonylcarbamoyladenosine biosynthesis protein TsaD</fullName>
    </alternativeName>
</protein>
<dbReference type="OrthoDB" id="9806197at2"/>
<dbReference type="GO" id="GO:0006508">
    <property type="term" value="P:proteolysis"/>
    <property type="evidence" value="ECO:0007669"/>
    <property type="project" value="UniProtKB-KW"/>
</dbReference>
<dbReference type="PRINTS" id="PR00789">
    <property type="entry name" value="OSIALOPTASE"/>
</dbReference>
<feature type="binding site" evidence="8">
    <location>
        <position position="316"/>
    </location>
    <ligand>
        <name>Fe cation</name>
        <dbReference type="ChEBI" id="CHEBI:24875"/>
    </ligand>
</feature>
<dbReference type="GO" id="GO:0061711">
    <property type="term" value="F:tRNA N(6)-L-threonylcarbamoyladenine synthase activity"/>
    <property type="evidence" value="ECO:0007669"/>
    <property type="project" value="UniProtKB-EC"/>
</dbReference>
<evidence type="ECO:0000256" key="1">
    <source>
        <dbReference type="ARBA" id="ARBA00022490"/>
    </source>
</evidence>
<keyword evidence="5 8" id="KW-0408">Iron</keyword>
<keyword evidence="10" id="KW-0378">Hydrolase</keyword>